<comment type="subcellular location">
    <subcellularLocation>
        <location evidence="1">Endomembrane system</location>
    </subcellularLocation>
</comment>
<evidence type="ECO:0000256" key="5">
    <source>
        <dbReference type="SAM" id="MobiDB-lite"/>
    </source>
</evidence>
<keyword evidence="4" id="KW-0472">Membrane</keyword>
<dbReference type="AlphaFoldDB" id="A0AAN8CGM5"/>
<feature type="compositionally biased region" description="Basic and acidic residues" evidence="5">
    <location>
        <begin position="154"/>
        <end position="167"/>
    </location>
</feature>
<keyword evidence="3" id="KW-0677">Repeat</keyword>
<dbReference type="Proteomes" id="UP001331515">
    <property type="component" value="Unassembled WGS sequence"/>
</dbReference>
<sequence>MKVRWKETGEQLTQQRRGQQMCLQSRMTSLENTADLMESADGHMVLLTENLQRIVRESVDISSFSLTDARLESDLKEMDDGLRSEMRKLSERVAEEERTSPSSLCQALHNSLHHRQQLGQRLEEVQAAARALKCFLATVREVEAEIPALQANQDPRRQEHESDRQQERLSWQAARQQRLQAARTQSDGVDSTLKAVGMTLTMDGANVTCRDVVTSLSRRVLEVENELKTGGKRDGKDGFLSVRMQQTQPLNPKEILQTTPGEDSAREHLTACKMEEQATKEKAGRRR</sequence>
<accession>A0AAN8CGM5</accession>
<evidence type="ECO:0000313" key="7">
    <source>
        <dbReference type="Proteomes" id="UP001331515"/>
    </source>
</evidence>
<protein>
    <submittedName>
        <fullName evidence="6">Uncharacterized protein</fullName>
    </submittedName>
</protein>
<evidence type="ECO:0000256" key="3">
    <source>
        <dbReference type="ARBA" id="ARBA00022737"/>
    </source>
</evidence>
<dbReference type="PANTHER" id="PTHR14514">
    <property type="entry name" value="PKA ANCHORING PROTEIN"/>
    <property type="match status" value="1"/>
</dbReference>
<keyword evidence="2" id="KW-0597">Phosphoprotein</keyword>
<proteinExistence type="predicted"/>
<organism evidence="6 7">
    <name type="scientific">Champsocephalus gunnari</name>
    <name type="common">Mackerel icefish</name>
    <dbReference type="NCBI Taxonomy" id="52237"/>
    <lineage>
        <taxon>Eukaryota</taxon>
        <taxon>Metazoa</taxon>
        <taxon>Chordata</taxon>
        <taxon>Craniata</taxon>
        <taxon>Vertebrata</taxon>
        <taxon>Euteleostomi</taxon>
        <taxon>Actinopterygii</taxon>
        <taxon>Neopterygii</taxon>
        <taxon>Teleostei</taxon>
        <taxon>Neoteleostei</taxon>
        <taxon>Acanthomorphata</taxon>
        <taxon>Eupercaria</taxon>
        <taxon>Perciformes</taxon>
        <taxon>Notothenioidei</taxon>
        <taxon>Channichthyidae</taxon>
        <taxon>Champsocephalus</taxon>
    </lineage>
</organism>
<comment type="caution">
    <text evidence="6">The sequence shown here is derived from an EMBL/GenBank/DDBJ whole genome shotgun (WGS) entry which is preliminary data.</text>
</comment>
<evidence type="ECO:0000313" key="6">
    <source>
        <dbReference type="EMBL" id="KAK5903260.1"/>
    </source>
</evidence>
<dbReference type="PANTHER" id="PTHR14514:SF7">
    <property type="entry name" value="KASH DOMAIN-CONTAINING PROTEIN"/>
    <property type="match status" value="1"/>
</dbReference>
<dbReference type="EMBL" id="JAURVH010001531">
    <property type="protein sequence ID" value="KAK5903260.1"/>
    <property type="molecule type" value="Genomic_DNA"/>
</dbReference>
<evidence type="ECO:0000256" key="1">
    <source>
        <dbReference type="ARBA" id="ARBA00004308"/>
    </source>
</evidence>
<feature type="region of interest" description="Disordered" evidence="5">
    <location>
        <begin position="150"/>
        <end position="170"/>
    </location>
</feature>
<evidence type="ECO:0000256" key="4">
    <source>
        <dbReference type="ARBA" id="ARBA00023136"/>
    </source>
</evidence>
<evidence type="ECO:0000256" key="2">
    <source>
        <dbReference type="ARBA" id="ARBA00022553"/>
    </source>
</evidence>
<gene>
    <name evidence="6" type="ORF">CgunFtcFv8_007056</name>
</gene>
<name>A0AAN8CGM5_CHAGU</name>
<keyword evidence="7" id="KW-1185">Reference proteome</keyword>
<reference evidence="6 7" key="1">
    <citation type="journal article" date="2023" name="Mol. Biol. Evol.">
        <title>Genomics of Secondarily Temperate Adaptation in the Only Non-Antarctic Icefish.</title>
        <authorList>
            <person name="Rivera-Colon A.G."/>
            <person name="Rayamajhi N."/>
            <person name="Minhas B.F."/>
            <person name="Madrigal G."/>
            <person name="Bilyk K.T."/>
            <person name="Yoon V."/>
            <person name="Hune M."/>
            <person name="Gregory S."/>
            <person name="Cheng C.H.C."/>
            <person name="Catchen J.M."/>
        </authorList>
    </citation>
    <scope>NUCLEOTIDE SEQUENCE [LARGE SCALE GENOMIC DNA]</scope>
    <source>
        <tissue evidence="6">White muscle</tissue>
    </source>
</reference>